<dbReference type="InterPro" id="IPR051945">
    <property type="entry name" value="RRM_MRD1_RNA_proc_ribogen"/>
</dbReference>
<dbReference type="STRING" id="2018661.A0A2A2LPJ0"/>
<dbReference type="Gene3D" id="3.30.70.330">
    <property type="match status" value="2"/>
</dbReference>
<dbReference type="SMART" id="SM00361">
    <property type="entry name" value="RRM_1"/>
    <property type="match status" value="2"/>
</dbReference>
<evidence type="ECO:0000256" key="1">
    <source>
        <dbReference type="ARBA" id="ARBA00004123"/>
    </source>
</evidence>
<feature type="region of interest" description="Disordered" evidence="6">
    <location>
        <begin position="43"/>
        <end position="78"/>
    </location>
</feature>
<feature type="domain" description="RRM" evidence="7">
    <location>
        <begin position="267"/>
        <end position="349"/>
    </location>
</feature>
<name>A0A2A2LPJ0_9BILA</name>
<feature type="compositionally biased region" description="Basic and acidic residues" evidence="6">
    <location>
        <begin position="245"/>
        <end position="255"/>
    </location>
</feature>
<dbReference type="GO" id="GO:0005730">
    <property type="term" value="C:nucleolus"/>
    <property type="evidence" value="ECO:0007669"/>
    <property type="project" value="TreeGrafter"/>
</dbReference>
<accession>A0A2A2LPJ0</accession>
<feature type="region of interest" description="Disordered" evidence="6">
    <location>
        <begin position="367"/>
        <end position="437"/>
    </location>
</feature>
<evidence type="ECO:0000313" key="9">
    <source>
        <dbReference type="Proteomes" id="UP000218231"/>
    </source>
</evidence>
<dbReference type="Pfam" id="PF00076">
    <property type="entry name" value="RRM_1"/>
    <property type="match status" value="2"/>
</dbReference>
<keyword evidence="2" id="KW-0677">Repeat</keyword>
<dbReference type="SUPFAM" id="SSF54928">
    <property type="entry name" value="RNA-binding domain, RBD"/>
    <property type="match status" value="2"/>
</dbReference>
<evidence type="ECO:0000256" key="3">
    <source>
        <dbReference type="ARBA" id="ARBA00022884"/>
    </source>
</evidence>
<comment type="subcellular location">
    <subcellularLocation>
        <location evidence="1">Nucleus</location>
    </subcellularLocation>
</comment>
<dbReference type="EMBL" id="LIAE01006533">
    <property type="protein sequence ID" value="PAV88146.1"/>
    <property type="molecule type" value="Genomic_DNA"/>
</dbReference>
<dbReference type="Proteomes" id="UP000218231">
    <property type="component" value="Unassembled WGS sequence"/>
</dbReference>
<feature type="region of interest" description="Disordered" evidence="6">
    <location>
        <begin position="133"/>
        <end position="255"/>
    </location>
</feature>
<feature type="compositionally biased region" description="Acidic residues" evidence="6">
    <location>
        <begin position="393"/>
        <end position="424"/>
    </location>
</feature>
<feature type="compositionally biased region" description="Basic and acidic residues" evidence="6">
    <location>
        <begin position="198"/>
        <end position="236"/>
    </location>
</feature>
<dbReference type="InterPro" id="IPR000504">
    <property type="entry name" value="RRM_dom"/>
</dbReference>
<feature type="compositionally biased region" description="Basic residues" evidence="6">
    <location>
        <begin position="684"/>
        <end position="728"/>
    </location>
</feature>
<dbReference type="OrthoDB" id="3945418at2759"/>
<dbReference type="AlphaFoldDB" id="A0A2A2LPJ0"/>
<protein>
    <recommendedName>
        <fullName evidence="7">RRM domain-containing protein</fullName>
    </recommendedName>
</protein>
<keyword evidence="3 5" id="KW-0694">RNA-binding</keyword>
<keyword evidence="4" id="KW-0539">Nucleus</keyword>
<feature type="compositionally biased region" description="Basic and acidic residues" evidence="6">
    <location>
        <begin position="425"/>
        <end position="437"/>
    </location>
</feature>
<evidence type="ECO:0000313" key="8">
    <source>
        <dbReference type="EMBL" id="PAV88146.1"/>
    </source>
</evidence>
<reference evidence="8 9" key="1">
    <citation type="journal article" date="2017" name="Curr. Biol.">
        <title>Genome architecture and evolution of a unichromosomal asexual nematode.</title>
        <authorList>
            <person name="Fradin H."/>
            <person name="Zegar C."/>
            <person name="Gutwein M."/>
            <person name="Lucas J."/>
            <person name="Kovtun M."/>
            <person name="Corcoran D."/>
            <person name="Baugh L.R."/>
            <person name="Kiontke K."/>
            <person name="Gunsalus K."/>
            <person name="Fitch D.H."/>
            <person name="Piano F."/>
        </authorList>
    </citation>
    <scope>NUCLEOTIDE SEQUENCE [LARGE SCALE GENOMIC DNA]</scope>
    <source>
        <strain evidence="8">PF1309</strain>
    </source>
</reference>
<dbReference type="SMART" id="SM00360">
    <property type="entry name" value="RRM"/>
    <property type="match status" value="2"/>
</dbReference>
<comment type="caution">
    <text evidence="8">The sequence shown here is derived from an EMBL/GenBank/DDBJ whole genome shotgun (WGS) entry which is preliminary data.</text>
</comment>
<dbReference type="InterPro" id="IPR012677">
    <property type="entry name" value="Nucleotide-bd_a/b_plait_sf"/>
</dbReference>
<dbReference type="PANTHER" id="PTHR48039">
    <property type="entry name" value="RNA-BINDING MOTIF PROTEIN 14B"/>
    <property type="match status" value="1"/>
</dbReference>
<keyword evidence="9" id="KW-1185">Reference proteome</keyword>
<dbReference type="PROSITE" id="PS50102">
    <property type="entry name" value="RRM"/>
    <property type="match status" value="2"/>
</dbReference>
<feature type="compositionally biased region" description="Basic residues" evidence="6">
    <location>
        <begin position="736"/>
        <end position="745"/>
    </location>
</feature>
<gene>
    <name evidence="8" type="ORF">WR25_17757</name>
</gene>
<evidence type="ECO:0000256" key="6">
    <source>
        <dbReference type="SAM" id="MobiDB-lite"/>
    </source>
</evidence>
<dbReference type="GO" id="GO:0003729">
    <property type="term" value="F:mRNA binding"/>
    <property type="evidence" value="ECO:0007669"/>
    <property type="project" value="TreeGrafter"/>
</dbReference>
<evidence type="ECO:0000256" key="5">
    <source>
        <dbReference type="PROSITE-ProRule" id="PRU00176"/>
    </source>
</evidence>
<dbReference type="InterPro" id="IPR035979">
    <property type="entry name" value="RBD_domain_sf"/>
</dbReference>
<evidence type="ECO:0000256" key="2">
    <source>
        <dbReference type="ARBA" id="ARBA00022737"/>
    </source>
</evidence>
<feature type="compositionally biased region" description="Basic and acidic residues" evidence="6">
    <location>
        <begin position="367"/>
        <end position="392"/>
    </location>
</feature>
<feature type="compositionally biased region" description="Basic and acidic residues" evidence="6">
    <location>
        <begin position="151"/>
        <end position="161"/>
    </location>
</feature>
<evidence type="ECO:0000259" key="7">
    <source>
        <dbReference type="PROSITE" id="PS50102"/>
    </source>
</evidence>
<proteinExistence type="predicted"/>
<evidence type="ECO:0000256" key="4">
    <source>
        <dbReference type="ARBA" id="ARBA00023242"/>
    </source>
</evidence>
<feature type="domain" description="RRM" evidence="7">
    <location>
        <begin position="443"/>
        <end position="523"/>
    </location>
</feature>
<feature type="compositionally biased region" description="Polar residues" evidence="6">
    <location>
        <begin position="57"/>
        <end position="78"/>
    </location>
</feature>
<sequence length="978" mass="111067">MLRRPLTAFDIQDSDIELMEKQIREKLAQIAAAKQEEAQKTFMPIDNEHPQPLMELTPSSGLAASLQDDANQPGPSNRVNFVTPTQGNKDSEMSSSDNAIITSMPLPEDYPMQSYSTPQAPAQMSFGRGRGFRGGGFRGQNSRGGRYFQNRQRDDGKDGNFYRKRSSNFEEAYGYNSGKSGPTNKRTKFEDSDEEMVDQGKPDIDKEIRNLKIENRRKLSNEARNKKPVEVKKGEMESSDEDDGKDEKPGKSLKMKDIHRDAKYKAFRIVIRNLPWATKKEDLQNTCAKFGPFTEIILPPSKRVAEKPGTCAGYCFIQFKSKESAEAAREHFNNNKFLGRSVAADYALPKDTFVTMVHEEKEMLKNKVKVEKEEPNLSKKTEDKSPVKMEAEDGKEENESDAEMDEENEDEESDLKNEDEEESEPEQKPKKQNKTDKAIEEERVVFLRGLSFDTTNEMLKEEMSKFGTAQLALICVFKDSGHPKGTGFVHFSNNEEAKKCIKKSEERELIIDGQTITAALALPREKAEEMEKERLKKIPKDNRNLRLLRFGVIREGTAAAKGMSEGDAAKRKQLTLAAKKKLENLTMFVSPLRLMIHNLPQKVDDAKLRQICQNAAGGKAEISECRVWKDKDRLDKSEQRKAKSKGIEVPVKALSDKIKQQVRQSIGQMHSAGMKFLPKFVGKKLRHRNLTGKKKKQVEAKKKAKAAKHGKPLPPPQKKKTAKSIKKPTKSEANKQVKKRNKKMKHKVDIPSLMGVVFSKIEDLDELPHEVDDTMIDKILDVAKDQDLESLVNFLRKLEAVLMSSNPSSSPRLQCTILDCFCQTWLLGKVTECNELFSWCCDKLADKSCTLFVQTAIVKFLLKNVDSLPGEKIEPIYAFFTAKISPNNIHSSAHYLEILSTKPDLLSLEDRLKVLKYAQNTSQDLPSKMMPHIVRICDMKHFDAELLKGEWKNSRNRIRIGVCFLARLVLFYFVLLQS</sequence>
<dbReference type="PANTHER" id="PTHR48039:SF5">
    <property type="entry name" value="RNA-BINDING PROTEIN 28"/>
    <property type="match status" value="1"/>
</dbReference>
<dbReference type="InterPro" id="IPR003954">
    <property type="entry name" value="RRM_euk-type"/>
</dbReference>
<dbReference type="CDD" id="cd12415">
    <property type="entry name" value="RRM3_RBM28_like"/>
    <property type="match status" value="1"/>
</dbReference>
<organism evidence="8 9">
    <name type="scientific">Diploscapter pachys</name>
    <dbReference type="NCBI Taxonomy" id="2018661"/>
    <lineage>
        <taxon>Eukaryota</taxon>
        <taxon>Metazoa</taxon>
        <taxon>Ecdysozoa</taxon>
        <taxon>Nematoda</taxon>
        <taxon>Chromadorea</taxon>
        <taxon>Rhabditida</taxon>
        <taxon>Rhabditina</taxon>
        <taxon>Rhabditomorpha</taxon>
        <taxon>Rhabditoidea</taxon>
        <taxon>Rhabditidae</taxon>
        <taxon>Diploscapter</taxon>
    </lineage>
</organism>
<feature type="region of interest" description="Disordered" evidence="6">
    <location>
        <begin position="684"/>
        <end position="745"/>
    </location>
</feature>